<gene>
    <name evidence="2" type="ORF">CAEBREN_05936</name>
</gene>
<dbReference type="HOGENOM" id="CLU_036654_2_1_1"/>
<dbReference type="CDD" id="cd18186">
    <property type="entry name" value="BTB_POZ_ZBTB_KLHL-like"/>
    <property type="match status" value="1"/>
</dbReference>
<name>G0P568_CAEBE</name>
<dbReference type="AlphaFoldDB" id="G0P568"/>
<protein>
    <recommendedName>
        <fullName evidence="1">BTB domain-containing protein</fullName>
    </recommendedName>
</protein>
<dbReference type="PROSITE" id="PS50097">
    <property type="entry name" value="BTB"/>
    <property type="match status" value="1"/>
</dbReference>
<keyword evidence="3" id="KW-1185">Reference proteome</keyword>
<dbReference type="InterPro" id="IPR000210">
    <property type="entry name" value="BTB/POZ_dom"/>
</dbReference>
<evidence type="ECO:0000259" key="1">
    <source>
        <dbReference type="PROSITE" id="PS50097"/>
    </source>
</evidence>
<accession>G0P568</accession>
<dbReference type="PANTHER" id="PTHR22744">
    <property type="entry name" value="HELIX LOOP HELIX PROTEIN 21-RELATED"/>
    <property type="match status" value="1"/>
</dbReference>
<dbReference type="SUPFAM" id="SSF54695">
    <property type="entry name" value="POZ domain"/>
    <property type="match status" value="1"/>
</dbReference>
<dbReference type="Gene3D" id="3.30.710.10">
    <property type="entry name" value="Potassium Channel Kv1.1, Chain A"/>
    <property type="match status" value="1"/>
</dbReference>
<dbReference type="Proteomes" id="UP000008068">
    <property type="component" value="Unassembled WGS sequence"/>
</dbReference>
<dbReference type="Pfam" id="PF00651">
    <property type="entry name" value="BTB"/>
    <property type="match status" value="1"/>
</dbReference>
<organism evidence="3">
    <name type="scientific">Caenorhabditis brenneri</name>
    <name type="common">Nematode worm</name>
    <dbReference type="NCBI Taxonomy" id="135651"/>
    <lineage>
        <taxon>Eukaryota</taxon>
        <taxon>Metazoa</taxon>
        <taxon>Ecdysozoa</taxon>
        <taxon>Nematoda</taxon>
        <taxon>Chromadorea</taxon>
        <taxon>Rhabditida</taxon>
        <taxon>Rhabditina</taxon>
        <taxon>Rhabditomorpha</taxon>
        <taxon>Rhabditoidea</taxon>
        <taxon>Rhabditidae</taxon>
        <taxon>Peloderinae</taxon>
        <taxon>Caenorhabditis</taxon>
    </lineage>
</organism>
<dbReference type="InterPro" id="IPR011333">
    <property type="entry name" value="SKP1/BTB/POZ_sf"/>
</dbReference>
<dbReference type="EMBL" id="GL380075">
    <property type="protein sequence ID" value="EGT45222.1"/>
    <property type="molecule type" value="Genomic_DNA"/>
</dbReference>
<dbReference type="PANTHER" id="PTHR22744:SF14">
    <property type="entry name" value="BTB DOMAIN-CONTAINING PROTEIN-RELATED"/>
    <property type="match status" value="1"/>
</dbReference>
<sequence length="143" mass="16114">MVKAPPIVINYEEKFPKTDKTDAVLIVDGNKLHVNKAVLSYHSDYFSTLFNSNSKKEFTIATEKIGDFATVLGSVHGVPNTPNFSEPTSIYKKALAQSDKTDAILVVDKKRLYVNKADLTSNDNYQTMSPSTKKKLFYRYLKI</sequence>
<evidence type="ECO:0000313" key="2">
    <source>
        <dbReference type="EMBL" id="EGT45222.1"/>
    </source>
</evidence>
<reference evidence="3" key="1">
    <citation type="submission" date="2011-07" db="EMBL/GenBank/DDBJ databases">
        <authorList>
            <consortium name="Caenorhabditis brenneri Sequencing and Analysis Consortium"/>
            <person name="Wilson R.K."/>
        </authorList>
    </citation>
    <scope>NUCLEOTIDE SEQUENCE [LARGE SCALE GENOMIC DNA]</scope>
    <source>
        <strain evidence="3">PB2801</strain>
    </source>
</reference>
<dbReference type="OrthoDB" id="288452at2759"/>
<feature type="domain" description="BTB" evidence="1">
    <location>
        <begin position="21"/>
        <end position="76"/>
    </location>
</feature>
<evidence type="ECO:0000313" key="3">
    <source>
        <dbReference type="Proteomes" id="UP000008068"/>
    </source>
</evidence>
<proteinExistence type="predicted"/>
<dbReference type="InParanoid" id="G0P568"/>